<dbReference type="Gene3D" id="2.60.120.200">
    <property type="match status" value="1"/>
</dbReference>
<sequence>MKVILSLSPAYPNVIDLAPKREFKSYLLTDKYDRPWTDDKRLSRIRYSNWIVWAFILFSIPLIGYINYYLGYKRAVKHDYCLVLEDNFSKLDTSVWNHEVQVNGFGTGSFDWTTTDPRNAYVDSEGLHIVPILTTDSTPITSAQILNGDTGKALLEDCSASSNSTTGSVIPSVRSARLNTKSKKSITYGRVEVIAKLPSGDWLWPAIWMMPETDTYGPWPASGEIDIMESRGNDVLYPKGGKDTFSSTLHWGPSALTDAYWRTTHSKLLRRTTLAKGFHTYGLEWSEDYLFTYIDNRLQTVLYMNFKKNMWDFGNFAGAMENQTLLNDPWSKTGHKNAPFDQKFFLILNVAVGGRNGYFPDGTGSKPWVDDGTTAGADFYKAKDQWYPTWGKGSDSGMIVKSVKMWQQGKCS</sequence>
<dbReference type="AlphaFoldDB" id="A0A6A6U900"/>
<dbReference type="OrthoDB" id="4781at2759"/>
<name>A0A6A6U900_9PEZI</name>
<dbReference type="PROSITE" id="PS51762">
    <property type="entry name" value="GH16_2"/>
    <property type="match status" value="1"/>
</dbReference>
<keyword evidence="2" id="KW-1133">Transmembrane helix</keyword>
<dbReference type="InterPro" id="IPR000757">
    <property type="entry name" value="Beta-glucanase-like"/>
</dbReference>
<dbReference type="PANTHER" id="PTHR10963:SF55">
    <property type="entry name" value="GLYCOSIDE HYDROLASE FAMILY 16 PROTEIN"/>
    <property type="match status" value="1"/>
</dbReference>
<dbReference type="Proteomes" id="UP000799302">
    <property type="component" value="Unassembled WGS sequence"/>
</dbReference>
<dbReference type="GO" id="GO:0005975">
    <property type="term" value="P:carbohydrate metabolic process"/>
    <property type="evidence" value="ECO:0007669"/>
    <property type="project" value="InterPro"/>
</dbReference>
<evidence type="ECO:0000256" key="1">
    <source>
        <dbReference type="ARBA" id="ARBA00006865"/>
    </source>
</evidence>
<dbReference type="Pfam" id="PF00722">
    <property type="entry name" value="Glyco_hydro_16"/>
    <property type="match status" value="1"/>
</dbReference>
<dbReference type="EMBL" id="MU004236">
    <property type="protein sequence ID" value="KAF2668729.1"/>
    <property type="molecule type" value="Genomic_DNA"/>
</dbReference>
<dbReference type="PANTHER" id="PTHR10963">
    <property type="entry name" value="GLYCOSYL HYDROLASE-RELATED"/>
    <property type="match status" value="1"/>
</dbReference>
<feature type="transmembrane region" description="Helical" evidence="2">
    <location>
        <begin position="50"/>
        <end position="70"/>
    </location>
</feature>
<dbReference type="SUPFAM" id="SSF49899">
    <property type="entry name" value="Concanavalin A-like lectins/glucanases"/>
    <property type="match status" value="1"/>
</dbReference>
<dbReference type="InterPro" id="IPR013320">
    <property type="entry name" value="ConA-like_dom_sf"/>
</dbReference>
<feature type="domain" description="GH16" evidence="3">
    <location>
        <begin position="86"/>
        <end position="411"/>
    </location>
</feature>
<dbReference type="GO" id="GO:0004553">
    <property type="term" value="F:hydrolase activity, hydrolyzing O-glycosyl compounds"/>
    <property type="evidence" value="ECO:0007669"/>
    <property type="project" value="InterPro"/>
</dbReference>
<protein>
    <submittedName>
        <fullName evidence="4">Putative secreted glucosidase</fullName>
    </submittedName>
</protein>
<organism evidence="4 5">
    <name type="scientific">Microthyrium microscopicum</name>
    <dbReference type="NCBI Taxonomy" id="703497"/>
    <lineage>
        <taxon>Eukaryota</taxon>
        <taxon>Fungi</taxon>
        <taxon>Dikarya</taxon>
        <taxon>Ascomycota</taxon>
        <taxon>Pezizomycotina</taxon>
        <taxon>Dothideomycetes</taxon>
        <taxon>Dothideomycetes incertae sedis</taxon>
        <taxon>Microthyriales</taxon>
        <taxon>Microthyriaceae</taxon>
        <taxon>Microthyrium</taxon>
    </lineage>
</organism>
<keyword evidence="5" id="KW-1185">Reference proteome</keyword>
<comment type="similarity">
    <text evidence="1">Belongs to the glycosyl hydrolase 16 family.</text>
</comment>
<keyword evidence="2" id="KW-0472">Membrane</keyword>
<dbReference type="InterPro" id="IPR050546">
    <property type="entry name" value="Glycosyl_Hydrlase_16"/>
</dbReference>
<evidence type="ECO:0000259" key="3">
    <source>
        <dbReference type="PROSITE" id="PS51762"/>
    </source>
</evidence>
<accession>A0A6A6U900</accession>
<evidence type="ECO:0000256" key="2">
    <source>
        <dbReference type="SAM" id="Phobius"/>
    </source>
</evidence>
<proteinExistence type="inferred from homology"/>
<keyword evidence="2" id="KW-0812">Transmembrane</keyword>
<gene>
    <name evidence="4" type="ORF">BT63DRAFT_447288</name>
</gene>
<evidence type="ECO:0000313" key="5">
    <source>
        <dbReference type="Proteomes" id="UP000799302"/>
    </source>
</evidence>
<evidence type="ECO:0000313" key="4">
    <source>
        <dbReference type="EMBL" id="KAF2668729.1"/>
    </source>
</evidence>
<reference evidence="4" key="1">
    <citation type="journal article" date="2020" name="Stud. Mycol.">
        <title>101 Dothideomycetes genomes: a test case for predicting lifestyles and emergence of pathogens.</title>
        <authorList>
            <person name="Haridas S."/>
            <person name="Albert R."/>
            <person name="Binder M."/>
            <person name="Bloem J."/>
            <person name="Labutti K."/>
            <person name="Salamov A."/>
            <person name="Andreopoulos B."/>
            <person name="Baker S."/>
            <person name="Barry K."/>
            <person name="Bills G."/>
            <person name="Bluhm B."/>
            <person name="Cannon C."/>
            <person name="Castanera R."/>
            <person name="Culley D."/>
            <person name="Daum C."/>
            <person name="Ezra D."/>
            <person name="Gonzalez J."/>
            <person name="Henrissat B."/>
            <person name="Kuo A."/>
            <person name="Liang C."/>
            <person name="Lipzen A."/>
            <person name="Lutzoni F."/>
            <person name="Magnuson J."/>
            <person name="Mondo S."/>
            <person name="Nolan M."/>
            <person name="Ohm R."/>
            <person name="Pangilinan J."/>
            <person name="Park H.-J."/>
            <person name="Ramirez L."/>
            <person name="Alfaro M."/>
            <person name="Sun H."/>
            <person name="Tritt A."/>
            <person name="Yoshinaga Y."/>
            <person name="Zwiers L.-H."/>
            <person name="Turgeon B."/>
            <person name="Goodwin S."/>
            <person name="Spatafora J."/>
            <person name="Crous P."/>
            <person name="Grigoriev I."/>
        </authorList>
    </citation>
    <scope>NUCLEOTIDE SEQUENCE</scope>
    <source>
        <strain evidence="4">CBS 115976</strain>
    </source>
</reference>